<feature type="signal peptide" evidence="1">
    <location>
        <begin position="1"/>
        <end position="18"/>
    </location>
</feature>
<dbReference type="Gene3D" id="2.120.10.30">
    <property type="entry name" value="TolB, C-terminal domain"/>
    <property type="match status" value="1"/>
</dbReference>
<dbReference type="OrthoDB" id="9977941at2759"/>
<dbReference type="PANTHER" id="PTHR42060:SF3">
    <property type="entry name" value="SMP-30_GLUCONOLACTONASE_LRE-LIKE REGION DOMAIN-CONTAINING PROTEIN"/>
    <property type="match status" value="1"/>
</dbReference>
<dbReference type="InterPro" id="IPR011042">
    <property type="entry name" value="6-blade_b-propeller_TolB-like"/>
</dbReference>
<proteinExistence type="predicted"/>
<feature type="chain" id="PRO_5012160008" description="SMP-30/Gluconolactonase/LRE-like region domain-containing protein" evidence="1">
    <location>
        <begin position="19"/>
        <end position="327"/>
    </location>
</feature>
<keyword evidence="3" id="KW-1185">Reference proteome</keyword>
<dbReference type="Proteomes" id="UP000184356">
    <property type="component" value="Unassembled WGS sequence"/>
</dbReference>
<name>A0A1L9T924_9EURO</name>
<organism evidence="2 3">
    <name type="scientific">Aspergillus sydowii CBS 593.65</name>
    <dbReference type="NCBI Taxonomy" id="1036612"/>
    <lineage>
        <taxon>Eukaryota</taxon>
        <taxon>Fungi</taxon>
        <taxon>Dikarya</taxon>
        <taxon>Ascomycota</taxon>
        <taxon>Pezizomycotina</taxon>
        <taxon>Eurotiomycetes</taxon>
        <taxon>Eurotiomycetidae</taxon>
        <taxon>Eurotiales</taxon>
        <taxon>Aspergillaceae</taxon>
        <taxon>Aspergillus</taxon>
        <taxon>Aspergillus subgen. Nidulantes</taxon>
    </lineage>
</organism>
<gene>
    <name evidence="2" type="ORF">ASPSYDRAFT_92127</name>
</gene>
<dbReference type="SUPFAM" id="SSF63829">
    <property type="entry name" value="Calcium-dependent phosphotriesterase"/>
    <property type="match status" value="1"/>
</dbReference>
<dbReference type="InterPro" id="IPR052998">
    <property type="entry name" value="Hetero-Diels-Alderase-like"/>
</dbReference>
<evidence type="ECO:0000313" key="2">
    <source>
        <dbReference type="EMBL" id="OJJ55924.1"/>
    </source>
</evidence>
<sequence>MHFTILTIGLLLVQTACTSPFRPRGYQIEPAPIVFQLERNGSWFENLALRSDGSLLATRIDAPELWSIEPNCDLSHPGHGSRLVNFPNATSTLGITEIGQDVFAVVVGNLSLPSILPTPGSFVIWKVDLTGITATAKVLARMPEGDFLDGMTRFSEDLLLIADALKGTIWRLNVTTGEYSTALSHTSMVPAAGQPVPVGVNGLKVLGDYVYYTSTSQEVYARIPVNHNATAVGPVEIITSGFTFDGFALTANGTAYLTTNPQNQVIEVSPEGRVRLLAGNQYMLAVGGSTAAALDQERSVLYVATSGAQFAPVLGRMEPAKIAAISM</sequence>
<keyword evidence="1" id="KW-0732">Signal</keyword>
<dbReference type="AlphaFoldDB" id="A0A1L9T924"/>
<accession>A0A1L9T924</accession>
<protein>
    <recommendedName>
        <fullName evidence="4">SMP-30/Gluconolactonase/LRE-like region domain-containing protein</fullName>
    </recommendedName>
</protein>
<dbReference type="PANTHER" id="PTHR42060">
    <property type="entry name" value="NHL REPEAT-CONTAINING PROTEIN-RELATED"/>
    <property type="match status" value="1"/>
</dbReference>
<evidence type="ECO:0000256" key="1">
    <source>
        <dbReference type="SAM" id="SignalP"/>
    </source>
</evidence>
<dbReference type="GeneID" id="63768685"/>
<dbReference type="VEuPathDB" id="FungiDB:ASPSYDRAFT_92127"/>
<evidence type="ECO:0000313" key="3">
    <source>
        <dbReference type="Proteomes" id="UP000184356"/>
    </source>
</evidence>
<dbReference type="STRING" id="1036612.A0A1L9T924"/>
<dbReference type="RefSeq" id="XP_040699730.1">
    <property type="nucleotide sequence ID" value="XM_040852612.1"/>
</dbReference>
<evidence type="ECO:0008006" key="4">
    <source>
        <dbReference type="Google" id="ProtNLM"/>
    </source>
</evidence>
<dbReference type="EMBL" id="KV878591">
    <property type="protein sequence ID" value="OJJ55924.1"/>
    <property type="molecule type" value="Genomic_DNA"/>
</dbReference>
<reference evidence="3" key="1">
    <citation type="journal article" date="2017" name="Genome Biol.">
        <title>Comparative genomics reveals high biological diversity and specific adaptations in the industrially and medically important fungal genus Aspergillus.</title>
        <authorList>
            <person name="de Vries R.P."/>
            <person name="Riley R."/>
            <person name="Wiebenga A."/>
            <person name="Aguilar-Osorio G."/>
            <person name="Amillis S."/>
            <person name="Uchima C.A."/>
            <person name="Anderluh G."/>
            <person name="Asadollahi M."/>
            <person name="Askin M."/>
            <person name="Barry K."/>
            <person name="Battaglia E."/>
            <person name="Bayram O."/>
            <person name="Benocci T."/>
            <person name="Braus-Stromeyer S.A."/>
            <person name="Caldana C."/>
            <person name="Canovas D."/>
            <person name="Cerqueira G.C."/>
            <person name="Chen F."/>
            <person name="Chen W."/>
            <person name="Choi C."/>
            <person name="Clum A."/>
            <person name="Dos Santos R.A."/>
            <person name="Damasio A.R."/>
            <person name="Diallinas G."/>
            <person name="Emri T."/>
            <person name="Fekete E."/>
            <person name="Flipphi M."/>
            <person name="Freyberg S."/>
            <person name="Gallo A."/>
            <person name="Gournas C."/>
            <person name="Habgood R."/>
            <person name="Hainaut M."/>
            <person name="Harispe M.L."/>
            <person name="Henrissat B."/>
            <person name="Hilden K.S."/>
            <person name="Hope R."/>
            <person name="Hossain A."/>
            <person name="Karabika E."/>
            <person name="Karaffa L."/>
            <person name="Karanyi Z."/>
            <person name="Krasevec N."/>
            <person name="Kuo A."/>
            <person name="Kusch H."/>
            <person name="LaButti K."/>
            <person name="Lagendijk E.L."/>
            <person name="Lapidus A."/>
            <person name="Levasseur A."/>
            <person name="Lindquist E."/>
            <person name="Lipzen A."/>
            <person name="Logrieco A.F."/>
            <person name="MacCabe A."/>
            <person name="Maekelae M.R."/>
            <person name="Malavazi I."/>
            <person name="Melin P."/>
            <person name="Meyer V."/>
            <person name="Mielnichuk N."/>
            <person name="Miskei M."/>
            <person name="Molnar A.P."/>
            <person name="Mule G."/>
            <person name="Ngan C.Y."/>
            <person name="Orejas M."/>
            <person name="Orosz E."/>
            <person name="Ouedraogo J.P."/>
            <person name="Overkamp K.M."/>
            <person name="Park H.-S."/>
            <person name="Perrone G."/>
            <person name="Piumi F."/>
            <person name="Punt P.J."/>
            <person name="Ram A.F."/>
            <person name="Ramon A."/>
            <person name="Rauscher S."/>
            <person name="Record E."/>
            <person name="Riano-Pachon D.M."/>
            <person name="Robert V."/>
            <person name="Roehrig J."/>
            <person name="Ruller R."/>
            <person name="Salamov A."/>
            <person name="Salih N.S."/>
            <person name="Samson R.A."/>
            <person name="Sandor E."/>
            <person name="Sanguinetti M."/>
            <person name="Schuetze T."/>
            <person name="Sepcic K."/>
            <person name="Shelest E."/>
            <person name="Sherlock G."/>
            <person name="Sophianopoulou V."/>
            <person name="Squina F.M."/>
            <person name="Sun H."/>
            <person name="Susca A."/>
            <person name="Todd R.B."/>
            <person name="Tsang A."/>
            <person name="Unkles S.E."/>
            <person name="van de Wiele N."/>
            <person name="van Rossen-Uffink D."/>
            <person name="Oliveira J.V."/>
            <person name="Vesth T.C."/>
            <person name="Visser J."/>
            <person name="Yu J.-H."/>
            <person name="Zhou M."/>
            <person name="Andersen M.R."/>
            <person name="Archer D.B."/>
            <person name="Baker S.E."/>
            <person name="Benoit I."/>
            <person name="Brakhage A.A."/>
            <person name="Braus G.H."/>
            <person name="Fischer R."/>
            <person name="Frisvad J.C."/>
            <person name="Goldman G.H."/>
            <person name="Houbraken J."/>
            <person name="Oakley B."/>
            <person name="Pocsi I."/>
            <person name="Scazzocchio C."/>
            <person name="Seiboth B."/>
            <person name="vanKuyk P.A."/>
            <person name="Wortman J."/>
            <person name="Dyer P.S."/>
            <person name="Grigoriev I.V."/>
        </authorList>
    </citation>
    <scope>NUCLEOTIDE SEQUENCE [LARGE SCALE GENOMIC DNA]</scope>
    <source>
        <strain evidence="3">CBS 593.65</strain>
    </source>
</reference>